<sequence>MPLMKDDAGRRWVEVEFVVPGTPEQVWQAVATGPGNSAWFSPATIDEHVGGTITFDFGAGVTTSGPVTVWEPPTRFGYEEVGWSGEAPPVATEVTVTRRSADQCVVRMTHSLLSDRDDWDAELESFESGWPTFFEILRIYLADHPGEPAAVVNATASPSATEAHVWKALVDAFGARDADLGDVVSLGTPRILGTVEQVQQNHRFRQLLLRITEPTAGALVAGTCTVGGQTMVNVSAYLYGSEAAQFAADDKPAWANWLAEVCDHAGAPKPT</sequence>
<feature type="domain" description="Activator of Hsp90 ATPase homologue 1/2-like C-terminal" evidence="2">
    <location>
        <begin position="22"/>
        <end position="141"/>
    </location>
</feature>
<dbReference type="InterPro" id="IPR013538">
    <property type="entry name" value="ASHA1/2-like_C"/>
</dbReference>
<evidence type="ECO:0000313" key="3">
    <source>
        <dbReference type="EMBL" id="STZ60356.1"/>
    </source>
</evidence>
<dbReference type="EMBL" id="UGQT01000001">
    <property type="protein sequence ID" value="STZ60356.1"/>
    <property type="molecule type" value="Genomic_DNA"/>
</dbReference>
<dbReference type="Gene3D" id="3.30.530.20">
    <property type="match status" value="1"/>
</dbReference>
<proteinExistence type="inferred from homology"/>
<keyword evidence="4" id="KW-1185">Reference proteome</keyword>
<evidence type="ECO:0000313" key="4">
    <source>
        <dbReference type="Proteomes" id="UP000254978"/>
    </source>
</evidence>
<dbReference type="Pfam" id="PF08327">
    <property type="entry name" value="AHSA1"/>
    <property type="match status" value="1"/>
</dbReference>
<name>A0A378TL83_9MYCO</name>
<organism evidence="3 4">
    <name type="scientific">Mycolicibacterium tokaiense</name>
    <dbReference type="NCBI Taxonomy" id="39695"/>
    <lineage>
        <taxon>Bacteria</taxon>
        <taxon>Bacillati</taxon>
        <taxon>Actinomycetota</taxon>
        <taxon>Actinomycetes</taxon>
        <taxon>Mycobacteriales</taxon>
        <taxon>Mycobacteriaceae</taxon>
        <taxon>Mycolicibacterium</taxon>
    </lineage>
</organism>
<evidence type="ECO:0000259" key="2">
    <source>
        <dbReference type="Pfam" id="PF08327"/>
    </source>
</evidence>
<gene>
    <name evidence="3" type="ORF">NCTC10821_03895</name>
</gene>
<dbReference type="InterPro" id="IPR023393">
    <property type="entry name" value="START-like_dom_sf"/>
</dbReference>
<dbReference type="AlphaFoldDB" id="A0A378TL83"/>
<reference evidence="3 4" key="1">
    <citation type="submission" date="2018-06" db="EMBL/GenBank/DDBJ databases">
        <authorList>
            <consortium name="Pathogen Informatics"/>
            <person name="Doyle S."/>
        </authorList>
    </citation>
    <scope>NUCLEOTIDE SEQUENCE [LARGE SCALE GENOMIC DNA]</scope>
    <source>
        <strain evidence="3 4">NCTC10821</strain>
    </source>
</reference>
<protein>
    <submittedName>
        <fullName evidence="3">Activator of Hsp90 ATPase 1 family protein</fullName>
    </submittedName>
</protein>
<dbReference type="Proteomes" id="UP000254978">
    <property type="component" value="Unassembled WGS sequence"/>
</dbReference>
<dbReference type="CDD" id="cd07814">
    <property type="entry name" value="SRPBCC_CalC_Aha1-like"/>
    <property type="match status" value="1"/>
</dbReference>
<evidence type="ECO:0000256" key="1">
    <source>
        <dbReference type="ARBA" id="ARBA00006817"/>
    </source>
</evidence>
<comment type="similarity">
    <text evidence="1">Belongs to the AHA1 family.</text>
</comment>
<dbReference type="SUPFAM" id="SSF55961">
    <property type="entry name" value="Bet v1-like"/>
    <property type="match status" value="1"/>
</dbReference>
<dbReference type="RefSeq" id="WP_172545009.1">
    <property type="nucleotide sequence ID" value="NZ_AP022600.1"/>
</dbReference>
<accession>A0A378TL83</accession>